<evidence type="ECO:0000313" key="7">
    <source>
        <dbReference type="WBParaSite" id="MCU_001248-RB"/>
    </source>
</evidence>
<dbReference type="GO" id="GO:0003677">
    <property type="term" value="F:DNA binding"/>
    <property type="evidence" value="ECO:0007669"/>
    <property type="project" value="UniProtKB-UniRule"/>
</dbReference>
<dbReference type="CDD" id="cd00086">
    <property type="entry name" value="homeodomain"/>
    <property type="match status" value="1"/>
</dbReference>
<feature type="region of interest" description="Disordered" evidence="5">
    <location>
        <begin position="111"/>
        <end position="130"/>
    </location>
</feature>
<dbReference type="Gene3D" id="1.10.10.60">
    <property type="entry name" value="Homeodomain-like"/>
    <property type="match status" value="1"/>
</dbReference>
<sequence>MEGPELNFDSDLSSGLNFSTDSHLLPVNDLAPVSDESINSTSNSHEESIKRDETSFATTSLLQSDDNASTSFMQSINEFPDDLNGDRELEFLTSDTAFEVTLSSCDESSSALTFQPDSAESVPPQVSPQSNLPSFSAVNTNQTYTYQQSFHSPYVPVMNNYETLSQVLTGNADQTAFPTFINPIVRYQTGNFPGPAASVPINYSTYITQQDVKQPFMDKYSEMKQNKVRGEGNKLLNTRATYVLEGWYEANTDWPYPSKAEKQVMASAGGITLEQVNSWFANRRNRSQNTRPKKNMLRLVDALSGLCNEYQEVSQGIISAPEMKNRILTLINFHLRRRN</sequence>
<accession>A0A5K3EM35</accession>
<proteinExistence type="predicted"/>
<feature type="domain" description="Homeobox" evidence="6">
    <location>
        <begin position="227"/>
        <end position="290"/>
    </location>
</feature>
<dbReference type="PANTHER" id="PTHR11850">
    <property type="entry name" value="HOMEOBOX PROTEIN TRANSCRIPTION FACTORS"/>
    <property type="match status" value="1"/>
</dbReference>
<feature type="compositionally biased region" description="Basic and acidic residues" evidence="5">
    <location>
        <begin position="44"/>
        <end position="54"/>
    </location>
</feature>
<dbReference type="Pfam" id="PF05920">
    <property type="entry name" value="Homeobox_KN"/>
    <property type="match status" value="1"/>
</dbReference>
<evidence type="ECO:0000256" key="1">
    <source>
        <dbReference type="ARBA" id="ARBA00023125"/>
    </source>
</evidence>
<dbReference type="SUPFAM" id="SSF46689">
    <property type="entry name" value="Homeodomain-like"/>
    <property type="match status" value="1"/>
</dbReference>
<evidence type="ECO:0000256" key="3">
    <source>
        <dbReference type="ARBA" id="ARBA00023242"/>
    </source>
</evidence>
<feature type="region of interest" description="Disordered" evidence="5">
    <location>
        <begin position="32"/>
        <end position="54"/>
    </location>
</feature>
<dbReference type="InterPro" id="IPR050224">
    <property type="entry name" value="TALE_homeobox"/>
</dbReference>
<keyword evidence="2 4" id="KW-0371">Homeobox</keyword>
<feature type="DNA-binding region" description="Homeobox" evidence="4">
    <location>
        <begin position="229"/>
        <end position="291"/>
    </location>
</feature>
<organism evidence="7">
    <name type="scientific">Mesocestoides corti</name>
    <name type="common">Flatworm</name>
    <dbReference type="NCBI Taxonomy" id="53468"/>
    <lineage>
        <taxon>Eukaryota</taxon>
        <taxon>Metazoa</taxon>
        <taxon>Spiralia</taxon>
        <taxon>Lophotrochozoa</taxon>
        <taxon>Platyhelminthes</taxon>
        <taxon>Cestoda</taxon>
        <taxon>Eucestoda</taxon>
        <taxon>Cyclophyllidea</taxon>
        <taxon>Mesocestoididae</taxon>
        <taxon>Mesocestoides</taxon>
    </lineage>
</organism>
<dbReference type="AlphaFoldDB" id="A0A5K3EM35"/>
<evidence type="ECO:0000259" key="6">
    <source>
        <dbReference type="PROSITE" id="PS50071"/>
    </source>
</evidence>
<dbReference type="InterPro" id="IPR009057">
    <property type="entry name" value="Homeodomain-like_sf"/>
</dbReference>
<dbReference type="GO" id="GO:0005634">
    <property type="term" value="C:nucleus"/>
    <property type="evidence" value="ECO:0007669"/>
    <property type="project" value="UniProtKB-SubCell"/>
</dbReference>
<keyword evidence="1 4" id="KW-0238">DNA-binding</keyword>
<evidence type="ECO:0000256" key="5">
    <source>
        <dbReference type="SAM" id="MobiDB-lite"/>
    </source>
</evidence>
<dbReference type="WBParaSite" id="MCU_001248-RB">
    <property type="protein sequence ID" value="MCU_001248-RB"/>
    <property type="gene ID" value="MCU_001248"/>
</dbReference>
<dbReference type="SMART" id="SM00389">
    <property type="entry name" value="HOX"/>
    <property type="match status" value="1"/>
</dbReference>
<keyword evidence="3 4" id="KW-0539">Nucleus</keyword>
<comment type="subcellular location">
    <subcellularLocation>
        <location evidence="4">Nucleus</location>
    </subcellularLocation>
</comment>
<evidence type="ECO:0000256" key="4">
    <source>
        <dbReference type="PROSITE-ProRule" id="PRU00108"/>
    </source>
</evidence>
<name>A0A5K3EM35_MESCO</name>
<evidence type="ECO:0000256" key="2">
    <source>
        <dbReference type="ARBA" id="ARBA00023155"/>
    </source>
</evidence>
<dbReference type="GO" id="GO:0006355">
    <property type="term" value="P:regulation of DNA-templated transcription"/>
    <property type="evidence" value="ECO:0007669"/>
    <property type="project" value="InterPro"/>
</dbReference>
<dbReference type="InterPro" id="IPR008422">
    <property type="entry name" value="KN_HD"/>
</dbReference>
<protein>
    <submittedName>
        <fullName evidence="7">Homeobox domain-containing protein</fullName>
    </submittedName>
</protein>
<dbReference type="InterPro" id="IPR001356">
    <property type="entry name" value="HD"/>
</dbReference>
<dbReference type="PROSITE" id="PS50071">
    <property type="entry name" value="HOMEOBOX_2"/>
    <property type="match status" value="1"/>
</dbReference>
<reference evidence="7" key="1">
    <citation type="submission" date="2019-11" db="UniProtKB">
        <authorList>
            <consortium name="WormBaseParasite"/>
        </authorList>
    </citation>
    <scope>IDENTIFICATION</scope>
</reference>